<feature type="compositionally biased region" description="Acidic residues" evidence="2">
    <location>
        <begin position="350"/>
        <end position="360"/>
    </location>
</feature>
<dbReference type="Proteomes" id="UP001146793">
    <property type="component" value="Unassembled WGS sequence"/>
</dbReference>
<evidence type="ECO:0000313" key="5">
    <source>
        <dbReference type="Proteomes" id="UP001146793"/>
    </source>
</evidence>
<dbReference type="FunFam" id="1.10.510.10:FF:001565">
    <property type="entry name" value="WNK protein kinase"/>
    <property type="match status" value="1"/>
</dbReference>
<evidence type="ECO:0000256" key="1">
    <source>
        <dbReference type="SAM" id="Coils"/>
    </source>
</evidence>
<proteinExistence type="predicted"/>
<evidence type="ECO:0000259" key="3">
    <source>
        <dbReference type="PROSITE" id="PS50011"/>
    </source>
</evidence>
<keyword evidence="4" id="KW-0418">Kinase</keyword>
<sequence length="757" mass="85275">MSKSLTNSPRQNSDESRPVEHHKNYDRYSRVLGKGAYKTVYYSHDTEEGKVVAWNQIKVGKLVGHTGDKLLREINLLMEIKNHRIIDLMSCWFDEEKNLIVFITELMTSGTLREYVSKAGKLGTAVIKKWCVQILEGLDHLHSHDPPIIHRDIKCDNIFVDGKTGNVKIGDLGLSTIKETDFVTSMIGTPQFMAPEMYDEKYDEKVDVYAFGMCVLEMVTGKYPYSECESAGQIFKKVALGVPPKELNEIKDQKIKNFIISCLLPVKRRPGVKELLNGKFLQDHVTKIENYSETETATATATASENESDTATITETGTITGTDSDSETETATATITGSGSGSGTKTDNENNSETETETETETATATETETETETESEPEQDMESESNSENDQEKEKNANTQTKQDNNKSTNLTNPKMTNLQKSLQSTILFIKVTIQFQERVKKTIHQIELKRFNPKHEAEKLTKKLSINSGFKSSLSKFLQRAVEKFLQKDSNQSPQSINVIRKVDTNKGRVSFHFQIKSVKETFVGNNLSTTDQKYFHQDKMENGLSKVQLNNAKKGSNTSKASNNKLKKSSNIQNQITIPNTNNKKRNVRNKHRNESIIDPIDLTFLNLNKIMTSPQNNLKNLNIQNQKKTFQKNNLENLTNNNNLNLQSLNNNKMVSNKSNFTNLQNTTKNNMSNNNSGIGDINSKNNNGNNSNNNKSTIQTTVITKTSVLIPEFENLTSLSNQNIHFKNSNLMDNTNSQKVEITNKVDNKILD</sequence>
<dbReference type="SMART" id="SM00220">
    <property type="entry name" value="S_TKc"/>
    <property type="match status" value="1"/>
</dbReference>
<comment type="caution">
    <text evidence="4">The sequence shown here is derived from an EMBL/GenBank/DDBJ whole genome shotgun (WGS) entry which is preliminary data.</text>
</comment>
<keyword evidence="1" id="KW-0175">Coiled coil</keyword>
<accession>A0AAV7ZB22</accession>
<dbReference type="Pfam" id="PF00069">
    <property type="entry name" value="Pkinase"/>
    <property type="match status" value="1"/>
</dbReference>
<feature type="compositionally biased region" description="Low complexity" evidence="2">
    <location>
        <begin position="670"/>
        <end position="701"/>
    </location>
</feature>
<feature type="compositionally biased region" description="Polar residues" evidence="2">
    <location>
        <begin position="398"/>
        <end position="416"/>
    </location>
</feature>
<feature type="compositionally biased region" description="Polar residues" evidence="2">
    <location>
        <begin position="1"/>
        <end position="11"/>
    </location>
</feature>
<dbReference type="Gene3D" id="1.10.510.10">
    <property type="entry name" value="Transferase(Phosphotransferase) domain 1"/>
    <property type="match status" value="1"/>
</dbReference>
<dbReference type="PROSITE" id="PS00108">
    <property type="entry name" value="PROTEIN_KINASE_ST"/>
    <property type="match status" value="1"/>
</dbReference>
<dbReference type="Gene3D" id="3.30.200.20">
    <property type="entry name" value="Phosphorylase Kinase, domain 1"/>
    <property type="match status" value="1"/>
</dbReference>
<feature type="domain" description="Protein kinase" evidence="3">
    <location>
        <begin position="26"/>
        <end position="281"/>
    </location>
</feature>
<feature type="region of interest" description="Disordered" evidence="2">
    <location>
        <begin position="549"/>
        <end position="596"/>
    </location>
</feature>
<dbReference type="PANTHER" id="PTHR13902">
    <property type="entry name" value="SERINE/THREONINE-PROTEIN KINASE WNK WITH NO LYSINE -RELATED"/>
    <property type="match status" value="1"/>
</dbReference>
<dbReference type="InterPro" id="IPR050588">
    <property type="entry name" value="WNK_Ser-Thr_kinase"/>
</dbReference>
<evidence type="ECO:0000256" key="2">
    <source>
        <dbReference type="SAM" id="MobiDB-lite"/>
    </source>
</evidence>
<feature type="compositionally biased region" description="Low complexity" evidence="2">
    <location>
        <begin position="559"/>
        <end position="585"/>
    </location>
</feature>
<feature type="region of interest" description="Disordered" evidence="2">
    <location>
        <begin position="298"/>
        <end position="416"/>
    </location>
</feature>
<gene>
    <name evidence="4" type="ORF">M0812_16715</name>
</gene>
<evidence type="ECO:0000313" key="4">
    <source>
        <dbReference type="EMBL" id="KAJ3437552.1"/>
    </source>
</evidence>
<dbReference type="InterPro" id="IPR011009">
    <property type="entry name" value="Kinase-like_dom_sf"/>
</dbReference>
<feature type="region of interest" description="Disordered" evidence="2">
    <location>
        <begin position="662"/>
        <end position="701"/>
    </location>
</feature>
<dbReference type="AlphaFoldDB" id="A0AAV7ZB22"/>
<feature type="compositionally biased region" description="Basic residues" evidence="2">
    <location>
        <begin position="586"/>
        <end position="595"/>
    </location>
</feature>
<feature type="compositionally biased region" description="Acidic residues" evidence="2">
    <location>
        <begin position="368"/>
        <end position="390"/>
    </location>
</feature>
<dbReference type="SUPFAM" id="SSF56112">
    <property type="entry name" value="Protein kinase-like (PK-like)"/>
    <property type="match status" value="1"/>
</dbReference>
<dbReference type="GO" id="GO:0005524">
    <property type="term" value="F:ATP binding"/>
    <property type="evidence" value="ECO:0007669"/>
    <property type="project" value="InterPro"/>
</dbReference>
<feature type="compositionally biased region" description="Polar residues" evidence="2">
    <location>
        <begin position="549"/>
        <end position="558"/>
    </location>
</feature>
<feature type="region of interest" description="Disordered" evidence="2">
    <location>
        <begin position="1"/>
        <end position="21"/>
    </location>
</feature>
<keyword evidence="4" id="KW-0808">Transferase</keyword>
<feature type="compositionally biased region" description="Basic and acidic residues" evidence="2">
    <location>
        <begin position="12"/>
        <end position="21"/>
    </location>
</feature>
<dbReference type="InterPro" id="IPR000719">
    <property type="entry name" value="Prot_kinase_dom"/>
</dbReference>
<dbReference type="GO" id="GO:0004672">
    <property type="term" value="F:protein kinase activity"/>
    <property type="evidence" value="ECO:0007669"/>
    <property type="project" value="InterPro"/>
</dbReference>
<feature type="compositionally biased region" description="Low complexity" evidence="2">
    <location>
        <begin position="298"/>
        <end position="337"/>
    </location>
</feature>
<protein>
    <submittedName>
        <fullName evidence="4">Wnk kinase isoform m</fullName>
    </submittedName>
</protein>
<reference evidence="4" key="1">
    <citation type="submission" date="2022-08" db="EMBL/GenBank/DDBJ databases">
        <title>Novel sulphate-reducing endosymbionts in the free-living metamonad Anaeramoeba.</title>
        <authorList>
            <person name="Jerlstrom-Hultqvist J."/>
            <person name="Cepicka I."/>
            <person name="Gallot-Lavallee L."/>
            <person name="Salas-Leiva D."/>
            <person name="Curtis B.A."/>
            <person name="Zahonova K."/>
            <person name="Pipaliya S."/>
            <person name="Dacks J."/>
            <person name="Roger A.J."/>
        </authorList>
    </citation>
    <scope>NUCLEOTIDE SEQUENCE</scope>
    <source>
        <strain evidence="4">Busselton2</strain>
    </source>
</reference>
<organism evidence="4 5">
    <name type="scientific">Anaeramoeba flamelloides</name>
    <dbReference type="NCBI Taxonomy" id="1746091"/>
    <lineage>
        <taxon>Eukaryota</taxon>
        <taxon>Metamonada</taxon>
        <taxon>Anaeramoebidae</taxon>
        <taxon>Anaeramoeba</taxon>
    </lineage>
</organism>
<name>A0AAV7ZB22_9EUKA</name>
<feature type="coiled-coil region" evidence="1">
    <location>
        <begin position="622"/>
        <end position="656"/>
    </location>
</feature>
<dbReference type="EMBL" id="JANTQA010000033">
    <property type="protein sequence ID" value="KAJ3437552.1"/>
    <property type="molecule type" value="Genomic_DNA"/>
</dbReference>
<dbReference type="InterPro" id="IPR008271">
    <property type="entry name" value="Ser/Thr_kinase_AS"/>
</dbReference>
<dbReference type="PROSITE" id="PS50011">
    <property type="entry name" value="PROTEIN_KINASE_DOM"/>
    <property type="match status" value="1"/>
</dbReference>